<dbReference type="PROSITE" id="PS50093">
    <property type="entry name" value="PKD"/>
    <property type="match status" value="2"/>
</dbReference>
<dbReference type="RefSeq" id="WP_057953599.1">
    <property type="nucleotide sequence ID" value="NZ_CP013118.1"/>
</dbReference>
<dbReference type="InterPro" id="IPR000601">
    <property type="entry name" value="PKD_dom"/>
</dbReference>
<dbReference type="Gene3D" id="2.60.40.10">
    <property type="entry name" value="Immunoglobulins"/>
    <property type="match status" value="2"/>
</dbReference>
<dbReference type="Pfam" id="PF18962">
    <property type="entry name" value="Por_Secre_tail"/>
    <property type="match status" value="1"/>
</dbReference>
<dbReference type="Proteomes" id="UP000064893">
    <property type="component" value="Chromosome"/>
</dbReference>
<dbReference type="SMART" id="SM00089">
    <property type="entry name" value="PKD"/>
    <property type="match status" value="2"/>
</dbReference>
<proteinExistence type="predicted"/>
<sequence>MKCIRLKKLTDRIWKFLTILVLGVFFLSNLQAQVQELPLLVDFDGYVGTNLNEVFEGWSEAAGDPPAGTSASWFQSDVLFGDNHAAVEIYSNSHKEWIISPLFYVTENTQVSFDAAISYSHDEPRPGSMGGDDEFSLMVSTDGGTTYTPVYSFTNNSDIQLSYGFERYTFSLDDYSGSNVQIGFYASDGMLENGACAIHLDNIEIKNQKAYDASAVNIIQPAINNCYSDQENVSVLIKNDGYETLNNIPFRIKVRGANITNLFGVVNGPVAPGHIDTVQVGPFDMSETGDYNFTVQTELENDEYDFNDIYNISILHDYVQELPLEKLTFTTSYENIGETYQGWREFRGVGFPEIEKNTDWQTDDYNGEKGVSVYFSGIGTEDWLVSPRFEPTTNTKISFDYACDFGDGPTQMGSDDQVRIMVSTDCGGSWEMIDAMDNDFGVSGLWNDHVVDLSEYAGQTIRMAFYATTGTSQDYEQFLFFLDNIDIREMYTNDVGITRITSPGAPASFSASEEISVLVENFGTADIENLEVSYAINGSAAVTETLTSTLTSKEVFEYTFAQTADLSGSDEVTIDVYTNLAGDENTDNDGLFDQILKTSSFNPGTEGTFQASFEPEENLDGWFVVDNNADGTEWNIEENIEEAYTGTHSFAYSSMGTTAQSDDWLFSPAMEVVAGETYYVSFFFSNNAGNFPEKLRLDLTSAQNPDSVVQTLIDLGEIDNNAFLQAELEFTAPVTDKLHMAFVNYGEPDNFGMHLDQVEFRKVFDNDILVSELNIPRQKDPETGELMDIDTAMVTINNAGINTVNDFTVYFEYNGNTLLSQSYTGENIFAGNEKTVVFDNGLNLPKDDIYDFKVWTVFASDENTANDTLFMNGFYLNYYFNSFESDDEVSDWLVVDVAGEGFTWEIVDNNQHAHSGTRSYELTTGTGISTNDDWLITEGFYLEAAKCYKVGFWYNAYYSEEKLTFLMGDEQNTTMQDTLTDFGIIGDGTYKEWVYHEVVVTVDADGQYYFGWNANGSLELARYKLIIDDFEFQQTFNFEPQVAFNYSKLDNEYYFNGDLENASWINWNFGDGQTANEEDVFHTFESNTSYDVVLTAGNACAEASVSETIDVTCDVTADFEYEIVEDTVTFTNVSTNADGYMWSFGDGTFSTEENPTHKYAAEGDYTVTLKAIGACGDITTQQSFTIDLTSIEDVAATNEITLYPNPVSSTLNIATAEKTTIYSVQVINIAGQKVASHEVNSNKFSCDLSGLPSGMYLINITTNEGNVNRLINKQ</sequence>
<protein>
    <recommendedName>
        <fullName evidence="1">PKD domain-containing protein</fullName>
    </recommendedName>
</protein>
<evidence type="ECO:0000313" key="3">
    <source>
        <dbReference type="Proteomes" id="UP000064893"/>
    </source>
</evidence>
<dbReference type="PATRIC" id="fig|1307839.3.peg.2714"/>
<organism evidence="2 3">
    <name type="scientific">Salinivirga cyanobacteriivorans</name>
    <dbReference type="NCBI Taxonomy" id="1307839"/>
    <lineage>
        <taxon>Bacteria</taxon>
        <taxon>Pseudomonadati</taxon>
        <taxon>Bacteroidota</taxon>
        <taxon>Bacteroidia</taxon>
        <taxon>Bacteroidales</taxon>
        <taxon>Salinivirgaceae</taxon>
        <taxon>Salinivirga</taxon>
    </lineage>
</organism>
<dbReference type="CDD" id="cd00146">
    <property type="entry name" value="PKD"/>
    <property type="match status" value="1"/>
</dbReference>
<accession>A0A0S2I1Q9</accession>
<dbReference type="SUPFAM" id="SSF49299">
    <property type="entry name" value="PKD domain"/>
    <property type="match status" value="2"/>
</dbReference>
<feature type="domain" description="PKD" evidence="1">
    <location>
        <begin position="1067"/>
        <end position="1112"/>
    </location>
</feature>
<dbReference type="NCBIfam" id="TIGR04183">
    <property type="entry name" value="Por_Secre_tail"/>
    <property type="match status" value="1"/>
</dbReference>
<name>A0A0S2I1Q9_9BACT</name>
<dbReference type="InterPro" id="IPR013783">
    <property type="entry name" value="Ig-like_fold"/>
</dbReference>
<dbReference type="InterPro" id="IPR011628">
    <property type="entry name" value="Cleaved_adhesin"/>
</dbReference>
<feature type="domain" description="PKD" evidence="1">
    <location>
        <begin position="1140"/>
        <end position="1186"/>
    </location>
</feature>
<dbReference type="AlphaFoldDB" id="A0A0S2I1Q9"/>
<dbReference type="EMBL" id="CP013118">
    <property type="protein sequence ID" value="ALO16207.1"/>
    <property type="molecule type" value="Genomic_DNA"/>
</dbReference>
<dbReference type="KEGG" id="blq:L21SP5_02584"/>
<dbReference type="InterPro" id="IPR022409">
    <property type="entry name" value="PKD/Chitinase_dom"/>
</dbReference>
<gene>
    <name evidence="2" type="ORF">L21SP5_02584</name>
</gene>
<dbReference type="InterPro" id="IPR013320">
    <property type="entry name" value="ConA-like_dom_sf"/>
</dbReference>
<dbReference type="Gene3D" id="2.60.120.200">
    <property type="match status" value="4"/>
</dbReference>
<keyword evidence="3" id="KW-1185">Reference proteome</keyword>
<dbReference type="NCBIfam" id="NF038128">
    <property type="entry name" value="choice_anch_J"/>
    <property type="match status" value="4"/>
</dbReference>
<dbReference type="GO" id="GO:0005975">
    <property type="term" value="P:carbohydrate metabolic process"/>
    <property type="evidence" value="ECO:0007669"/>
    <property type="project" value="UniProtKB-ARBA"/>
</dbReference>
<dbReference type="InterPro" id="IPR026444">
    <property type="entry name" value="Secre_tail"/>
</dbReference>
<dbReference type="InterPro" id="IPR035986">
    <property type="entry name" value="PKD_dom_sf"/>
</dbReference>
<dbReference type="OrthoDB" id="9815657at2"/>
<dbReference type="Pfam" id="PF07675">
    <property type="entry name" value="Cleaved_Adhesin"/>
    <property type="match status" value="2"/>
</dbReference>
<evidence type="ECO:0000313" key="2">
    <source>
        <dbReference type="EMBL" id="ALO16207.1"/>
    </source>
</evidence>
<dbReference type="STRING" id="1307839.L21SP5_02584"/>
<dbReference type="GO" id="GO:0004553">
    <property type="term" value="F:hydrolase activity, hydrolyzing O-glycosyl compounds"/>
    <property type="evidence" value="ECO:0007669"/>
    <property type="project" value="UniProtKB-ARBA"/>
</dbReference>
<dbReference type="Pfam" id="PF18911">
    <property type="entry name" value="PKD_4"/>
    <property type="match status" value="2"/>
</dbReference>
<evidence type="ECO:0000259" key="1">
    <source>
        <dbReference type="PROSITE" id="PS50093"/>
    </source>
</evidence>
<dbReference type="SUPFAM" id="SSF49899">
    <property type="entry name" value="Concanavalin A-like lectins/glucanases"/>
    <property type="match status" value="1"/>
</dbReference>
<reference evidence="2 3" key="1">
    <citation type="submission" date="2015-11" db="EMBL/GenBank/DDBJ databases">
        <title>Description and complete genome sequence of a novel strain predominating in hypersaline microbial mats and representing a new family of the Bacteriodetes phylum.</title>
        <authorList>
            <person name="Spring S."/>
            <person name="Bunk B."/>
            <person name="Sproer C."/>
            <person name="Klenk H.-P."/>
        </authorList>
    </citation>
    <scope>NUCLEOTIDE SEQUENCE [LARGE SCALE GENOMIC DNA]</scope>
    <source>
        <strain evidence="2 3">L21-Spi-D4</strain>
    </source>
</reference>